<protein>
    <submittedName>
        <fullName evidence="1">Uncharacterized protein</fullName>
    </submittedName>
</protein>
<dbReference type="Proteomes" id="UP000268321">
    <property type="component" value="Unassembled WGS sequence"/>
</dbReference>
<sequence length="222" mass="25510">MNNRIHQLRSKSLADFKKNFASRQTDLSEQRTTSEQSSLNTAVQVTSIGSRKRENLEDIFGKIPGAEELRYCTLCDKPLYEISSLLTNYVGKKSAQKMTCPYKELVCSDCIVTYEVFINDLQSMQDLASFSSSLQTLTDKENFECFLDNIRDTTSPDSVHKQALPPKQSQFSADLIGRLHHLRKLAGKQEEWLPRIRHKVNWTSLQKFIFASDLIKPEMHQD</sequence>
<evidence type="ECO:0000313" key="2">
    <source>
        <dbReference type="Proteomes" id="UP000268321"/>
    </source>
</evidence>
<evidence type="ECO:0000313" key="1">
    <source>
        <dbReference type="EMBL" id="RKP30731.1"/>
    </source>
</evidence>
<proteinExistence type="predicted"/>
<keyword evidence="2" id="KW-1185">Reference proteome</keyword>
<organism evidence="1 2">
    <name type="scientific">Metschnikowia bicuspidata</name>
    <dbReference type="NCBI Taxonomy" id="27322"/>
    <lineage>
        <taxon>Eukaryota</taxon>
        <taxon>Fungi</taxon>
        <taxon>Dikarya</taxon>
        <taxon>Ascomycota</taxon>
        <taxon>Saccharomycotina</taxon>
        <taxon>Pichiomycetes</taxon>
        <taxon>Metschnikowiaceae</taxon>
        <taxon>Metschnikowia</taxon>
    </lineage>
</organism>
<name>A0A4P9ZEW6_9ASCO</name>
<gene>
    <name evidence="1" type="ORF">METBISCDRAFT_23064</name>
</gene>
<dbReference type="EMBL" id="ML004453">
    <property type="protein sequence ID" value="RKP30731.1"/>
    <property type="molecule type" value="Genomic_DNA"/>
</dbReference>
<accession>A0A4P9ZEW6</accession>
<dbReference type="AlphaFoldDB" id="A0A4P9ZEW6"/>
<reference evidence="2" key="1">
    <citation type="journal article" date="2018" name="Nat. Microbiol.">
        <title>Leveraging single-cell genomics to expand the fungal tree of life.</title>
        <authorList>
            <person name="Ahrendt S.R."/>
            <person name="Quandt C.A."/>
            <person name="Ciobanu D."/>
            <person name="Clum A."/>
            <person name="Salamov A."/>
            <person name="Andreopoulos B."/>
            <person name="Cheng J.F."/>
            <person name="Woyke T."/>
            <person name="Pelin A."/>
            <person name="Henrissat B."/>
            <person name="Reynolds N.K."/>
            <person name="Benny G.L."/>
            <person name="Smith M.E."/>
            <person name="James T.Y."/>
            <person name="Grigoriev I.V."/>
        </authorList>
    </citation>
    <scope>NUCLEOTIDE SEQUENCE [LARGE SCALE GENOMIC DNA]</scope>
    <source>
        <strain evidence="2">Baker2002</strain>
    </source>
</reference>
<dbReference type="OrthoDB" id="4076003at2759"/>